<dbReference type="Proteomes" id="UP000004913">
    <property type="component" value="Unassembled WGS sequence"/>
</dbReference>
<gene>
    <name evidence="1" type="ORF">HMPREF9455_01601</name>
</gene>
<keyword evidence="2" id="KW-1185">Reference proteome</keyword>
<organism evidence="1 2">
    <name type="scientific">Dysgonomonas gadei ATCC BAA-286</name>
    <dbReference type="NCBI Taxonomy" id="742766"/>
    <lineage>
        <taxon>Bacteria</taxon>
        <taxon>Pseudomonadati</taxon>
        <taxon>Bacteroidota</taxon>
        <taxon>Bacteroidia</taxon>
        <taxon>Bacteroidales</taxon>
        <taxon>Dysgonomonadaceae</taxon>
        <taxon>Dysgonomonas</taxon>
    </lineage>
</organism>
<protein>
    <submittedName>
        <fullName evidence="1">Uncharacterized protein</fullName>
    </submittedName>
</protein>
<reference evidence="1 2" key="1">
    <citation type="submission" date="2011-04" db="EMBL/GenBank/DDBJ databases">
        <title>The Genome Sequence of Dysgonomonas gadei ATCC BAA-286.</title>
        <authorList>
            <consortium name="The Broad Institute Genome Sequencing Platform"/>
            <person name="Earl A."/>
            <person name="Ward D."/>
            <person name="Feldgarden M."/>
            <person name="Gevers D."/>
            <person name="Pudlo N."/>
            <person name="Martens E."/>
            <person name="Allen-Vercoe E."/>
            <person name="Young S.K."/>
            <person name="Zeng Q."/>
            <person name="Gargeya S."/>
            <person name="Fitzgerald M."/>
            <person name="Haas B."/>
            <person name="Abouelleil A."/>
            <person name="Alvarado L."/>
            <person name="Arachchi H.M."/>
            <person name="Berlin A."/>
            <person name="Brown A."/>
            <person name="Chapman S.B."/>
            <person name="Chen Z."/>
            <person name="Dunbar C."/>
            <person name="Freedman E."/>
            <person name="Gearin G."/>
            <person name="Gellesch M."/>
            <person name="Goldberg J."/>
            <person name="Griggs A."/>
            <person name="Gujja S."/>
            <person name="Heiman D."/>
            <person name="Howarth C."/>
            <person name="Larson L."/>
            <person name="Lui A."/>
            <person name="MacDonald P.J.P."/>
            <person name="Mehta T."/>
            <person name="Montmayeur A."/>
            <person name="Murphy C."/>
            <person name="Neiman D."/>
            <person name="Pearson M."/>
            <person name="Priest M."/>
            <person name="Roberts A."/>
            <person name="Saif S."/>
            <person name="Shea T."/>
            <person name="Shenoy N."/>
            <person name="Sisk P."/>
            <person name="Stolte C."/>
            <person name="Sykes S."/>
            <person name="Yandava C."/>
            <person name="Wortman J."/>
            <person name="Nusbaum C."/>
            <person name="Birren B."/>
        </authorList>
    </citation>
    <scope>NUCLEOTIDE SEQUENCE [LARGE SCALE GENOMIC DNA]</scope>
    <source>
        <strain evidence="1 2">ATCC BAA-286</strain>
    </source>
</reference>
<dbReference type="EMBL" id="ADLV01000018">
    <property type="protein sequence ID" value="EGK02331.1"/>
    <property type="molecule type" value="Genomic_DNA"/>
</dbReference>
<dbReference type="AlphaFoldDB" id="F5IWY4"/>
<sequence length="65" mass="7596">MSDLELSQTFLVAAHPEKSQRQVDLEAMLPGICRELKRKGVTKEMLYRQYIEKYPEGYGISRFCI</sequence>
<dbReference type="HOGENOM" id="CLU_2842778_0_0_10"/>
<evidence type="ECO:0000313" key="2">
    <source>
        <dbReference type="Proteomes" id="UP000004913"/>
    </source>
</evidence>
<proteinExistence type="predicted"/>
<evidence type="ECO:0000313" key="1">
    <source>
        <dbReference type="EMBL" id="EGK02331.1"/>
    </source>
</evidence>
<name>F5IWY4_9BACT</name>
<comment type="caution">
    <text evidence="1">The sequence shown here is derived from an EMBL/GenBank/DDBJ whole genome shotgun (WGS) entry which is preliminary data.</text>
</comment>
<dbReference type="STRING" id="742766.HMPREF9455_01601"/>
<accession>F5IWY4</accession>
<dbReference type="RefSeq" id="WP_006799116.1">
    <property type="nucleotide sequence ID" value="NZ_GL891981.1"/>
</dbReference>